<proteinExistence type="predicted"/>
<gene>
    <name evidence="1" type="ORF">SAMN05421553_4289</name>
</gene>
<dbReference type="AlphaFoldDB" id="A0A1H5H1C2"/>
<name>A0A1H5H1C2_PSEAG</name>
<dbReference type="EMBL" id="FNSC01000001">
    <property type="protein sequence ID" value="SEE21700.1"/>
    <property type="molecule type" value="Genomic_DNA"/>
</dbReference>
<evidence type="ECO:0000313" key="2">
    <source>
        <dbReference type="Proteomes" id="UP000242849"/>
    </source>
</evidence>
<dbReference type="AntiFam" id="ANF00095">
    <property type="entry name" value="Shadow ORF (opposite ABC transporters)"/>
</dbReference>
<evidence type="ECO:0000313" key="1">
    <source>
        <dbReference type="EMBL" id="SEE21700.1"/>
    </source>
</evidence>
<dbReference type="Proteomes" id="UP000242849">
    <property type="component" value="Unassembled WGS sequence"/>
</dbReference>
<accession>A0A1H5H1C2</accession>
<keyword evidence="2" id="KW-1185">Reference proteome</keyword>
<protein>
    <submittedName>
        <fullName evidence="1">Uncharacterized protein</fullName>
    </submittedName>
</protein>
<organism evidence="1 2">
    <name type="scientific">Pseudomonas anguilliseptica</name>
    <dbReference type="NCBI Taxonomy" id="53406"/>
    <lineage>
        <taxon>Bacteria</taxon>
        <taxon>Pseudomonadati</taxon>
        <taxon>Pseudomonadota</taxon>
        <taxon>Gammaproteobacteria</taxon>
        <taxon>Pseudomonadales</taxon>
        <taxon>Pseudomonadaceae</taxon>
        <taxon>Pseudomonas</taxon>
    </lineage>
</organism>
<sequence>MQGQYLVDLLFNAVQRIQRGHGLLKDHGDAVAANAAQFVLAQLEQVLPCVVNAAAGVLGQRVGQQTQDGMRGDRFARAAFAHQSQGLTALDIEADAFQYTLFQAAGDEFDRQVADFDEAVGVGHVISSDRRHRVPLRR</sequence>
<reference evidence="2" key="1">
    <citation type="submission" date="2016-10" db="EMBL/GenBank/DDBJ databases">
        <authorList>
            <person name="Varghese N."/>
            <person name="Submissions S."/>
        </authorList>
    </citation>
    <scope>NUCLEOTIDE SEQUENCE [LARGE SCALE GENOMIC DNA]</scope>
    <source>
        <strain evidence="2">DSM 12111</strain>
    </source>
</reference>